<reference evidence="2 3" key="1">
    <citation type="submission" date="2018-01" db="EMBL/GenBank/DDBJ databases">
        <title>Draft genome Sequence of streptomyces globosus LZH-48.</title>
        <authorList>
            <person name="Ran K."/>
            <person name="Li Z."/>
            <person name="Wei S."/>
            <person name="Dong R."/>
        </authorList>
    </citation>
    <scope>NUCLEOTIDE SEQUENCE [LARGE SCALE GENOMIC DNA]</scope>
    <source>
        <strain evidence="2 3">LZH-48</strain>
    </source>
</reference>
<proteinExistence type="predicted"/>
<keyword evidence="1" id="KW-0472">Membrane</keyword>
<protein>
    <submittedName>
        <fullName evidence="2">Uncharacterized protein</fullName>
    </submittedName>
</protein>
<evidence type="ECO:0000313" key="2">
    <source>
        <dbReference type="EMBL" id="AXE24008.1"/>
    </source>
</evidence>
<name>A0A344TZD7_9ACTN</name>
<sequence>MDENGDKGDTGDEVPRGAGDSTEMLLHVGIAVLMVAWVIILVLAFADSGPVCGTGQDKGPC</sequence>
<keyword evidence="1" id="KW-0812">Transmembrane</keyword>
<organism evidence="2 3">
    <name type="scientific">Streptomyces globosus</name>
    <dbReference type="NCBI Taxonomy" id="68209"/>
    <lineage>
        <taxon>Bacteria</taxon>
        <taxon>Bacillati</taxon>
        <taxon>Actinomycetota</taxon>
        <taxon>Actinomycetes</taxon>
        <taxon>Kitasatosporales</taxon>
        <taxon>Streptomycetaceae</taxon>
        <taxon>Streptomyces</taxon>
    </lineage>
</organism>
<gene>
    <name evidence="2" type="ORF">C0216_11545</name>
</gene>
<keyword evidence="3" id="KW-1185">Reference proteome</keyword>
<dbReference type="Proteomes" id="UP000252004">
    <property type="component" value="Chromosome"/>
</dbReference>
<dbReference type="EMBL" id="CP030862">
    <property type="protein sequence ID" value="AXE24008.1"/>
    <property type="molecule type" value="Genomic_DNA"/>
</dbReference>
<evidence type="ECO:0000256" key="1">
    <source>
        <dbReference type="SAM" id="Phobius"/>
    </source>
</evidence>
<accession>A0A344TZD7</accession>
<evidence type="ECO:0000313" key="3">
    <source>
        <dbReference type="Proteomes" id="UP000252004"/>
    </source>
</evidence>
<keyword evidence="1" id="KW-1133">Transmembrane helix</keyword>
<dbReference type="OrthoDB" id="9968588at2"/>
<dbReference type="KEGG" id="sgz:C0216_11545"/>
<dbReference type="AlphaFoldDB" id="A0A344TZD7"/>
<feature type="transmembrane region" description="Helical" evidence="1">
    <location>
        <begin position="24"/>
        <end position="46"/>
    </location>
</feature>